<gene>
    <name evidence="4" type="ORF">KDL28_13185</name>
</gene>
<dbReference type="CDD" id="cd00413">
    <property type="entry name" value="Glyco_hydrolase_16"/>
    <property type="match status" value="1"/>
</dbReference>
<dbReference type="Pfam" id="PF00722">
    <property type="entry name" value="Glyco_hydro_16"/>
    <property type="match status" value="1"/>
</dbReference>
<comment type="caution">
    <text evidence="4">The sequence shown here is derived from an EMBL/GenBank/DDBJ whole genome shotgun (WGS) entry which is preliminary data.</text>
</comment>
<organism evidence="4 5">
    <name type="scientific">Pseudonocardia humida</name>
    <dbReference type="NCBI Taxonomy" id="2800819"/>
    <lineage>
        <taxon>Bacteria</taxon>
        <taxon>Bacillati</taxon>
        <taxon>Actinomycetota</taxon>
        <taxon>Actinomycetes</taxon>
        <taxon>Pseudonocardiales</taxon>
        <taxon>Pseudonocardiaceae</taxon>
        <taxon>Pseudonocardia</taxon>
    </lineage>
</organism>
<dbReference type="InterPro" id="IPR013320">
    <property type="entry name" value="ConA-like_dom_sf"/>
</dbReference>
<keyword evidence="4" id="KW-0378">Hydrolase</keyword>
<dbReference type="SUPFAM" id="SSF49899">
    <property type="entry name" value="Concanavalin A-like lectins/glucanases"/>
    <property type="match status" value="1"/>
</dbReference>
<keyword evidence="2" id="KW-0812">Transmembrane</keyword>
<sequence>MNGDPTVPIRSEPSRNEQTGTLPAYVQETGTLPAYTESGGEHGDSTVPIPANDPVNRRRTVVLVAIVLVVALVAALVYVLVRPGGPLGGPAPLEGEDTSAGELLNWGEPAHVELFDGPLGDQWQLYDGEGHVGNGIRTPDAITTEDGILRITGDSEGTTGGMAWDVGQMYGRWEGRVRAPVSDETYNALLLLWPDAENWPEGGEYDFMEMTDPSRQRTKIFLHYTEDDLKKEGEVAIDGTEWHNWAFEWTPDSLIAYVDGKEWFRSEDPEVQAPGPMHLAIQLDWFPDQEDPFDTEDGVQESSMEVDWVKQYSYDGP</sequence>
<dbReference type="PANTHER" id="PTHR10963">
    <property type="entry name" value="GLYCOSYL HYDROLASE-RELATED"/>
    <property type="match status" value="1"/>
</dbReference>
<keyword evidence="5" id="KW-1185">Reference proteome</keyword>
<feature type="region of interest" description="Disordered" evidence="1">
    <location>
        <begin position="1"/>
        <end position="23"/>
    </location>
</feature>
<dbReference type="PROSITE" id="PS51762">
    <property type="entry name" value="GH16_2"/>
    <property type="match status" value="1"/>
</dbReference>
<reference evidence="4" key="1">
    <citation type="submission" date="2021-04" db="EMBL/GenBank/DDBJ databases">
        <title>Pseudonocardia sp. nov., isolated from sandy soil of mangrove forest.</title>
        <authorList>
            <person name="Zan Z."/>
            <person name="Huang R."/>
            <person name="Liu W."/>
        </authorList>
    </citation>
    <scope>NUCLEOTIDE SEQUENCE</scope>
    <source>
        <strain evidence="4">S2-4</strain>
    </source>
</reference>
<feature type="domain" description="GH16" evidence="3">
    <location>
        <begin position="97"/>
        <end position="317"/>
    </location>
</feature>
<evidence type="ECO:0000313" key="4">
    <source>
        <dbReference type="EMBL" id="MCO1656007.1"/>
    </source>
</evidence>
<evidence type="ECO:0000256" key="2">
    <source>
        <dbReference type="SAM" id="Phobius"/>
    </source>
</evidence>
<evidence type="ECO:0000256" key="1">
    <source>
        <dbReference type="SAM" id="MobiDB-lite"/>
    </source>
</evidence>
<dbReference type="RefSeq" id="WP_252438321.1">
    <property type="nucleotide sequence ID" value="NZ_JAGSOV010000028.1"/>
</dbReference>
<dbReference type="PANTHER" id="PTHR10963:SF60">
    <property type="entry name" value="GRAM-NEGATIVE BACTERIA-BINDING PROTEIN 1-RELATED"/>
    <property type="match status" value="1"/>
</dbReference>
<keyword evidence="2" id="KW-0472">Membrane</keyword>
<feature type="transmembrane region" description="Helical" evidence="2">
    <location>
        <begin position="61"/>
        <end position="81"/>
    </location>
</feature>
<accession>A0ABT0ZZ33</accession>
<dbReference type="Proteomes" id="UP001165283">
    <property type="component" value="Unassembled WGS sequence"/>
</dbReference>
<name>A0ABT0ZZ33_9PSEU</name>
<dbReference type="InterPro" id="IPR050546">
    <property type="entry name" value="Glycosyl_Hydrlase_16"/>
</dbReference>
<dbReference type="InterPro" id="IPR000757">
    <property type="entry name" value="Beta-glucanase-like"/>
</dbReference>
<dbReference type="EMBL" id="JAGSOV010000028">
    <property type="protein sequence ID" value="MCO1656007.1"/>
    <property type="molecule type" value="Genomic_DNA"/>
</dbReference>
<protein>
    <submittedName>
        <fullName evidence="4">Glycoside hydrolase family 16 protein</fullName>
    </submittedName>
</protein>
<evidence type="ECO:0000259" key="3">
    <source>
        <dbReference type="PROSITE" id="PS51762"/>
    </source>
</evidence>
<dbReference type="Gene3D" id="2.60.120.200">
    <property type="match status" value="1"/>
</dbReference>
<dbReference type="GO" id="GO:0016787">
    <property type="term" value="F:hydrolase activity"/>
    <property type="evidence" value="ECO:0007669"/>
    <property type="project" value="UniProtKB-KW"/>
</dbReference>
<keyword evidence="2" id="KW-1133">Transmembrane helix</keyword>
<evidence type="ECO:0000313" key="5">
    <source>
        <dbReference type="Proteomes" id="UP001165283"/>
    </source>
</evidence>
<proteinExistence type="predicted"/>